<dbReference type="Gene3D" id="2.60.40.2030">
    <property type="match status" value="1"/>
</dbReference>
<reference evidence="5" key="1">
    <citation type="submission" date="2024-05" db="EMBL/GenBank/DDBJ databases">
        <title>Planctomycetes of the genus Singulisphaera possess chitinolytic capabilities.</title>
        <authorList>
            <person name="Ivanova A."/>
        </authorList>
    </citation>
    <scope>NUCLEOTIDE SEQUENCE</scope>
    <source>
        <strain evidence="5">Ch08T</strain>
    </source>
</reference>
<sequence>MSLNNSQPTSVADWRLEFDLDAKITSIWDATIVSQTGNHYVIAGAAWDKTIPAGGVVSFGFVANASHSAAPSHEVLNGIPLGTPLPVVPGLSISDASVAEGNTGTTDLTFVVNLSEPAATAVAVSYTTSDGTAKGGSDYQTSHGTLNFAPGETRKTINVRVNGDLLVEPDETLIVSLVSPTGATLVRDRATGTIRNDDTPPLPPANGDVEFKVTSDWVSGFNGEVVVHNRVTTPMNDWTLEFDFAGQITSLWNGVLVNRNGNHVVVKGADWNKTIAPGSSVSFGFTASPGGNGAGLTNFVLQGQSTGGSGGGGATNHAPVAVADSAFTSAGQPVPINVLSNDSDPDRDPISLTSFTQSQNGTVSVNAAGTLTYTPKPGFTGLDSFSYIVSDGRGGTDTASVAVTVSAPVAPSIWPAQFYAPYVDMGLYPTYNLAAAAQSTGVKYFTLAFIVADPQNQPSWGGYSEYAVNGGEFDLNMRSQVAAVRALGGDVMASFGGASGRELAQAITDVNALTAAYQKVIDAYGLTHLDFDIEGAASADLASIHRRSQAIANLQANATAAGKTLNVWFTLPVLPTGLTVDGVNLLQSALRYGVRIDGVNIMTMDYGDGAAPNPRGQMGEYAIDAANSLFRQLQTLYGSSRTSAQLWSMIGVTPMIGLNDVTTETFDQEDAAQLTAFAEQHGMGRISIWSLNRDKQAPSGALSYVDSGSSSLVQQPFEFSKIFLPYQG</sequence>
<evidence type="ECO:0000259" key="4">
    <source>
        <dbReference type="PROSITE" id="PS51173"/>
    </source>
</evidence>
<dbReference type="InterPro" id="IPR012291">
    <property type="entry name" value="CBM2_carb-bd_dom_sf"/>
</dbReference>
<proteinExistence type="predicted"/>
<evidence type="ECO:0000313" key="5">
    <source>
        <dbReference type="EMBL" id="XBH02807.1"/>
    </source>
</evidence>
<keyword evidence="3" id="KW-0106">Calcium</keyword>
<dbReference type="InterPro" id="IPR003644">
    <property type="entry name" value="Calx_beta"/>
</dbReference>
<dbReference type="CDD" id="cd06543">
    <property type="entry name" value="GH18_PF-ChiA-like"/>
    <property type="match status" value="1"/>
</dbReference>
<accession>A0AAU7CCX3</accession>
<dbReference type="GO" id="GO:0005975">
    <property type="term" value="P:carbohydrate metabolic process"/>
    <property type="evidence" value="ECO:0007669"/>
    <property type="project" value="InterPro"/>
</dbReference>
<dbReference type="InterPro" id="IPR017853">
    <property type="entry name" value="GH"/>
</dbReference>
<dbReference type="PANTHER" id="PTHR42976">
    <property type="entry name" value="BIFUNCTIONAL CHITINASE/LYSOZYME-RELATED"/>
    <property type="match status" value="1"/>
</dbReference>
<organism evidence="5">
    <name type="scientific">Singulisphaera sp. Ch08</name>
    <dbReference type="NCBI Taxonomy" id="3120278"/>
    <lineage>
        <taxon>Bacteria</taxon>
        <taxon>Pseudomonadati</taxon>
        <taxon>Planctomycetota</taxon>
        <taxon>Planctomycetia</taxon>
        <taxon>Isosphaerales</taxon>
        <taxon>Isosphaeraceae</taxon>
        <taxon>Singulisphaera</taxon>
    </lineage>
</organism>
<dbReference type="Pfam" id="PF17963">
    <property type="entry name" value="Big_9"/>
    <property type="match status" value="1"/>
</dbReference>
<keyword evidence="1" id="KW-0732">Signal</keyword>
<dbReference type="InterPro" id="IPR038081">
    <property type="entry name" value="CalX-like_sf"/>
</dbReference>
<dbReference type="Gene3D" id="2.60.40.3440">
    <property type="match status" value="1"/>
</dbReference>
<dbReference type="Gene3D" id="3.20.20.80">
    <property type="entry name" value="Glycosidases"/>
    <property type="match status" value="1"/>
</dbReference>
<gene>
    <name evidence="5" type="ORF">V5E97_31495</name>
</gene>
<dbReference type="PROSITE" id="PS51173">
    <property type="entry name" value="CBM2"/>
    <property type="match status" value="2"/>
</dbReference>
<dbReference type="GO" id="GO:0030247">
    <property type="term" value="F:polysaccharide binding"/>
    <property type="evidence" value="ECO:0007669"/>
    <property type="project" value="UniProtKB-UniRule"/>
</dbReference>
<evidence type="ECO:0000256" key="1">
    <source>
        <dbReference type="ARBA" id="ARBA00022729"/>
    </source>
</evidence>
<dbReference type="SUPFAM" id="SSF51445">
    <property type="entry name" value="(Trans)glycosidases"/>
    <property type="match status" value="1"/>
</dbReference>
<feature type="domain" description="CBM2" evidence="4">
    <location>
        <begin position="1"/>
        <end position="84"/>
    </location>
</feature>
<evidence type="ECO:0000256" key="2">
    <source>
        <dbReference type="ARBA" id="ARBA00022737"/>
    </source>
</evidence>
<dbReference type="Pfam" id="PF03160">
    <property type="entry name" value="Calx-beta"/>
    <property type="match status" value="1"/>
</dbReference>
<dbReference type="SMART" id="SM00637">
    <property type="entry name" value="CBD_II"/>
    <property type="match status" value="2"/>
</dbReference>
<name>A0AAU7CCX3_9BACT</name>
<protein>
    <submittedName>
        <fullName evidence="5">Cellulose binding domain-containing protein</fullName>
    </submittedName>
</protein>
<dbReference type="AlphaFoldDB" id="A0AAU7CCX3"/>
<dbReference type="InterPro" id="IPR001919">
    <property type="entry name" value="CBD2"/>
</dbReference>
<dbReference type="RefSeq" id="WP_406695549.1">
    <property type="nucleotide sequence ID" value="NZ_CP155447.1"/>
</dbReference>
<dbReference type="InterPro" id="IPR052750">
    <property type="entry name" value="GH18_Chitinase"/>
</dbReference>
<dbReference type="InterPro" id="IPR008965">
    <property type="entry name" value="CBM2/CBM3_carb-bd_dom_sf"/>
</dbReference>
<dbReference type="SMART" id="SM00237">
    <property type="entry name" value="Calx_beta"/>
    <property type="match status" value="1"/>
</dbReference>
<dbReference type="SUPFAM" id="SSF141072">
    <property type="entry name" value="CalX-like"/>
    <property type="match status" value="1"/>
</dbReference>
<dbReference type="Pfam" id="PF00553">
    <property type="entry name" value="CBM_2"/>
    <property type="match status" value="2"/>
</dbReference>
<evidence type="ECO:0000256" key="3">
    <source>
        <dbReference type="ARBA" id="ARBA00022837"/>
    </source>
</evidence>
<dbReference type="EMBL" id="CP155447">
    <property type="protein sequence ID" value="XBH02807.1"/>
    <property type="molecule type" value="Genomic_DNA"/>
</dbReference>
<feature type="domain" description="CBM2" evidence="4">
    <location>
        <begin position="200"/>
        <end position="309"/>
    </location>
</feature>
<dbReference type="GO" id="GO:0007154">
    <property type="term" value="P:cell communication"/>
    <property type="evidence" value="ECO:0007669"/>
    <property type="project" value="InterPro"/>
</dbReference>
<keyword evidence="2" id="KW-0677">Repeat</keyword>
<dbReference type="GO" id="GO:0016020">
    <property type="term" value="C:membrane"/>
    <property type="evidence" value="ECO:0007669"/>
    <property type="project" value="InterPro"/>
</dbReference>
<dbReference type="GO" id="GO:0004553">
    <property type="term" value="F:hydrolase activity, hydrolyzing O-glycosyl compounds"/>
    <property type="evidence" value="ECO:0007669"/>
    <property type="project" value="InterPro"/>
</dbReference>
<dbReference type="SUPFAM" id="SSF49384">
    <property type="entry name" value="Carbohydrate-binding domain"/>
    <property type="match status" value="2"/>
</dbReference>
<dbReference type="Gene3D" id="2.60.40.290">
    <property type="match status" value="2"/>
</dbReference>
<dbReference type="PANTHER" id="PTHR42976:SF1">
    <property type="entry name" value="GH18 DOMAIN-CONTAINING PROTEIN-RELATED"/>
    <property type="match status" value="1"/>
</dbReference>